<accession>A0A7V5XGC4</accession>
<evidence type="ECO:0000259" key="1">
    <source>
        <dbReference type="Pfam" id="PF00534"/>
    </source>
</evidence>
<name>A0A7V5XGC4_9BACT</name>
<dbReference type="EMBL" id="DRWR01000070">
    <property type="protein sequence ID" value="HHQ15950.1"/>
    <property type="molecule type" value="Genomic_DNA"/>
</dbReference>
<feature type="domain" description="Glycosyltransferase subfamily 4-like N-terminal" evidence="2">
    <location>
        <begin position="13"/>
        <end position="167"/>
    </location>
</feature>
<protein>
    <submittedName>
        <fullName evidence="3">Glycosyltransferase</fullName>
    </submittedName>
</protein>
<dbReference type="AlphaFoldDB" id="A0A7V5XGC4"/>
<sequence>MKLYFLINSLAGGGAEKVLVRLLPYLRPERLFLLEKDITYQVTQEPTFLSSHSKNTDPVLKTFFIPIYAYRLAKNIEENSVVVSFLERANFVNVFAKLYKKHKVVISVHMDQDKGHIGLRKLNKFLVKLFYPKADLLIAVSEGVKKSLISLGMEEEKIRVIYNPYPIENIEELAKEDLKEFKSVFESPVVITVGRLTKPKGQWYLLRVFRQLKETHRDLKLVILGEGELKDYLVKLSEELGLKTFVWDRDKLSEDFDVYFLGFQKNPFKFIARAKLFVFPSLWEGFPNALVEAMACGVPVVSSDCRSGPREILAPNTEVEYQTEKPEFAEYGVLMPTFEVKFKSAREPLEEKEKMWVEVLDKLLKDEKLRKTYAMKAKERTKDFSIDRIIRQWEEVLGWKP</sequence>
<dbReference type="GO" id="GO:0016757">
    <property type="term" value="F:glycosyltransferase activity"/>
    <property type="evidence" value="ECO:0007669"/>
    <property type="project" value="InterPro"/>
</dbReference>
<reference evidence="3" key="1">
    <citation type="journal article" date="2020" name="mSystems">
        <title>Genome- and Community-Level Interaction Insights into Carbon Utilization and Element Cycling Functions of Hydrothermarchaeota in Hydrothermal Sediment.</title>
        <authorList>
            <person name="Zhou Z."/>
            <person name="Liu Y."/>
            <person name="Xu W."/>
            <person name="Pan J."/>
            <person name="Luo Z.H."/>
            <person name="Li M."/>
        </authorList>
    </citation>
    <scope>NUCLEOTIDE SEQUENCE [LARGE SCALE GENOMIC DNA]</scope>
    <source>
        <strain evidence="3">SpSt-106</strain>
    </source>
</reference>
<dbReference type="Pfam" id="PF00534">
    <property type="entry name" value="Glycos_transf_1"/>
    <property type="match status" value="1"/>
</dbReference>
<dbReference type="InterPro" id="IPR001296">
    <property type="entry name" value="Glyco_trans_1"/>
</dbReference>
<gene>
    <name evidence="3" type="ORF">ENM15_03930</name>
</gene>
<keyword evidence="3" id="KW-0808">Transferase</keyword>
<feature type="domain" description="Glycosyl transferase family 1" evidence="1">
    <location>
        <begin position="183"/>
        <end position="316"/>
    </location>
</feature>
<dbReference type="CDD" id="cd03811">
    <property type="entry name" value="GT4_GT28_WabH-like"/>
    <property type="match status" value="1"/>
</dbReference>
<dbReference type="PANTHER" id="PTHR12526:SF630">
    <property type="entry name" value="GLYCOSYLTRANSFERASE"/>
    <property type="match status" value="1"/>
</dbReference>
<dbReference type="InterPro" id="IPR028098">
    <property type="entry name" value="Glyco_trans_4-like_N"/>
</dbReference>
<proteinExistence type="predicted"/>
<evidence type="ECO:0000313" key="3">
    <source>
        <dbReference type="EMBL" id="HHQ15950.1"/>
    </source>
</evidence>
<evidence type="ECO:0000259" key="2">
    <source>
        <dbReference type="Pfam" id="PF13439"/>
    </source>
</evidence>
<dbReference type="PANTHER" id="PTHR12526">
    <property type="entry name" value="GLYCOSYLTRANSFERASE"/>
    <property type="match status" value="1"/>
</dbReference>
<dbReference type="SUPFAM" id="SSF53756">
    <property type="entry name" value="UDP-Glycosyltransferase/glycogen phosphorylase"/>
    <property type="match status" value="1"/>
</dbReference>
<comment type="caution">
    <text evidence="3">The sequence shown here is derived from an EMBL/GenBank/DDBJ whole genome shotgun (WGS) entry which is preliminary data.</text>
</comment>
<organism evidence="3">
    <name type="scientific">Thermodesulfobacterium geofontis</name>
    <dbReference type="NCBI Taxonomy" id="1295609"/>
    <lineage>
        <taxon>Bacteria</taxon>
        <taxon>Pseudomonadati</taxon>
        <taxon>Thermodesulfobacteriota</taxon>
        <taxon>Thermodesulfobacteria</taxon>
        <taxon>Thermodesulfobacteriales</taxon>
        <taxon>Thermodesulfobacteriaceae</taxon>
        <taxon>Thermodesulfobacterium</taxon>
    </lineage>
</organism>
<dbReference type="Gene3D" id="3.40.50.2000">
    <property type="entry name" value="Glycogen Phosphorylase B"/>
    <property type="match status" value="2"/>
</dbReference>
<dbReference type="Pfam" id="PF13439">
    <property type="entry name" value="Glyco_transf_4"/>
    <property type="match status" value="1"/>
</dbReference>